<keyword evidence="1" id="KW-0812">Transmembrane</keyword>
<evidence type="ECO:0000256" key="1">
    <source>
        <dbReference type="SAM" id="Phobius"/>
    </source>
</evidence>
<feature type="transmembrane region" description="Helical" evidence="1">
    <location>
        <begin position="6"/>
        <end position="23"/>
    </location>
</feature>
<sequence>MEIMILVSIIIMLIIYYKVFRIFDEVKKIRKFLEENKHK</sequence>
<accession>F0SWI4</accession>
<organism evidence="2 3">
    <name type="scientific">Syntrophobotulus glycolicus (strain DSM 8271 / FlGlyR)</name>
    <dbReference type="NCBI Taxonomy" id="645991"/>
    <lineage>
        <taxon>Bacteria</taxon>
        <taxon>Bacillati</taxon>
        <taxon>Bacillota</taxon>
        <taxon>Clostridia</taxon>
        <taxon>Eubacteriales</taxon>
        <taxon>Desulfitobacteriaceae</taxon>
        <taxon>Syntrophobotulus</taxon>
    </lineage>
</organism>
<dbReference type="Proteomes" id="UP000007488">
    <property type="component" value="Chromosome"/>
</dbReference>
<reference evidence="3" key="2">
    <citation type="submission" date="2011-02" db="EMBL/GenBank/DDBJ databases">
        <title>The complete genome of Syntrophobotulus glycolicus DSM 8271.</title>
        <authorList>
            <person name="Lucas S."/>
            <person name="Copeland A."/>
            <person name="Lapidus A."/>
            <person name="Bruce D."/>
            <person name="Goodwin L."/>
            <person name="Pitluck S."/>
            <person name="Kyrpides N."/>
            <person name="Mavromatis K."/>
            <person name="Pagani I."/>
            <person name="Ivanova N."/>
            <person name="Mikhailova N."/>
            <person name="Chertkov O."/>
            <person name="Held B."/>
            <person name="Detter J.C."/>
            <person name="Tapia R."/>
            <person name="Han C."/>
            <person name="Land M."/>
            <person name="Hauser L."/>
            <person name="Markowitz V."/>
            <person name="Cheng J.-F."/>
            <person name="Hugenholtz P."/>
            <person name="Woyke T."/>
            <person name="Wu D."/>
            <person name="Spring S."/>
            <person name="Schroeder M."/>
            <person name="Brambilla E."/>
            <person name="Klenk H.-P."/>
            <person name="Eisen J.A."/>
        </authorList>
    </citation>
    <scope>NUCLEOTIDE SEQUENCE [LARGE SCALE GENOMIC DNA]</scope>
    <source>
        <strain evidence="3">DSM 8271 / FlGlyR</strain>
    </source>
</reference>
<proteinExistence type="predicted"/>
<dbReference type="KEGG" id="sgy:Sgly_1448"/>
<keyword evidence="1" id="KW-1133">Transmembrane helix</keyword>
<protein>
    <submittedName>
        <fullName evidence="2">Uncharacterized protein</fullName>
    </submittedName>
</protein>
<dbReference type="AlphaFoldDB" id="F0SWI4"/>
<keyword evidence="3" id="KW-1185">Reference proteome</keyword>
<name>F0SWI4_SYNGF</name>
<evidence type="ECO:0000313" key="3">
    <source>
        <dbReference type="Proteomes" id="UP000007488"/>
    </source>
</evidence>
<evidence type="ECO:0000313" key="2">
    <source>
        <dbReference type="EMBL" id="ADY55750.1"/>
    </source>
</evidence>
<keyword evidence="1" id="KW-0472">Membrane</keyword>
<reference evidence="2 3" key="1">
    <citation type="journal article" date="2011" name="Stand. Genomic Sci.">
        <title>Complete genome sequence of Syntrophobotulus glycolicus type strain (FlGlyR).</title>
        <authorList>
            <person name="Han C."/>
            <person name="Mwirichia R."/>
            <person name="Chertkov O."/>
            <person name="Held B."/>
            <person name="Lapidus A."/>
            <person name="Nolan M."/>
            <person name="Lucas S."/>
            <person name="Hammon N."/>
            <person name="Deshpande S."/>
            <person name="Cheng J.F."/>
            <person name="Tapia R."/>
            <person name="Goodwin L."/>
            <person name="Pitluck S."/>
            <person name="Huntemann M."/>
            <person name="Liolios K."/>
            <person name="Ivanova N."/>
            <person name="Pagani I."/>
            <person name="Mavromatis K."/>
            <person name="Ovchinikova G."/>
            <person name="Pati A."/>
            <person name="Chen A."/>
            <person name="Palaniappan K."/>
            <person name="Land M."/>
            <person name="Hauser L."/>
            <person name="Brambilla E.M."/>
            <person name="Rohde M."/>
            <person name="Spring S."/>
            <person name="Sikorski J."/>
            <person name="Goker M."/>
            <person name="Woyke T."/>
            <person name="Bristow J."/>
            <person name="Eisen J.A."/>
            <person name="Markowitz V."/>
            <person name="Hugenholtz P."/>
            <person name="Kyrpides N.C."/>
            <person name="Klenk H.P."/>
            <person name="Detter J.C."/>
        </authorList>
    </citation>
    <scope>NUCLEOTIDE SEQUENCE [LARGE SCALE GENOMIC DNA]</scope>
    <source>
        <strain evidence="3">DSM 8271 / FlGlyR</strain>
    </source>
</reference>
<gene>
    <name evidence="2" type="ordered locus">Sgly_1448</name>
</gene>
<dbReference type="STRING" id="645991.Sgly_1448"/>
<dbReference type="EMBL" id="CP002547">
    <property type="protein sequence ID" value="ADY55750.1"/>
    <property type="molecule type" value="Genomic_DNA"/>
</dbReference>
<dbReference type="HOGENOM" id="CLU_3318226_0_0_9"/>